<gene>
    <name evidence="7" type="ORF">GGD90_002720</name>
</gene>
<feature type="signal peptide" evidence="4">
    <location>
        <begin position="1"/>
        <end position="25"/>
    </location>
</feature>
<evidence type="ECO:0000313" key="8">
    <source>
        <dbReference type="Proteomes" id="UP000587070"/>
    </source>
</evidence>
<accession>A0A840GCF0</accession>
<feature type="domain" description="Haemolysin activator HlyB C-terminal" evidence="5">
    <location>
        <begin position="178"/>
        <end position="497"/>
    </location>
</feature>
<sequence>MIDPYRFSVLSATLALLLALPAVHAADLPPASTEAPRFDVFEYVVDGNSVLSPPAIERAVYPFLGPQLSLREVEQARAALEKAYQDEGYLTVSVELPEQRVNAGEIRLRVVEGSVEKLRVSGAQYHLPSRIREGVPSLAQGNVPQFDEVQSELAALGRQPDRRVTPLLRPGKAPGKLEVELKVDDGLPLHASLEANNKQSVNTVEGRAEAALRYDNLFQRGHSLGLNWIVAPRNTDHADIVTANYGVPFASGDYAYAFITHSNSNTPSGIGGSTVVKGTSFGARYRLALPTRGGAFAHGLSVGADLKDNKDDMTQSGLVVPRSLRYGTFSARYDLTQFDSGDGISNSFDATMTLGARALGEHRVDCDGFEADQFACKRYNARPNFMSWRFGAEHRRPLFGDWNLRVRGDAQVANGPLVSQEQFGIGGSDSVRGYYEYEQFGDNGALLRLELGSPVVAWLGSVGIKGLGFAERGQVWLIDSLPGEKSSVGMGSFGIGLRAESKQLSGRIEWALPQMATKNTERNDGRVFLSLKLQF</sequence>
<organism evidence="7 8">
    <name type="scientific">Rhodocyclus tenuis</name>
    <name type="common">Rhodospirillum tenue</name>
    <dbReference type="NCBI Taxonomy" id="1066"/>
    <lineage>
        <taxon>Bacteria</taxon>
        <taxon>Pseudomonadati</taxon>
        <taxon>Pseudomonadota</taxon>
        <taxon>Betaproteobacteria</taxon>
        <taxon>Rhodocyclales</taxon>
        <taxon>Rhodocyclaceae</taxon>
        <taxon>Rhodocyclus</taxon>
    </lineage>
</organism>
<protein>
    <submittedName>
        <fullName evidence="7">Hemolysin activation/secretion protein</fullName>
    </submittedName>
</protein>
<evidence type="ECO:0000256" key="2">
    <source>
        <dbReference type="ARBA" id="ARBA00022692"/>
    </source>
</evidence>
<evidence type="ECO:0000259" key="5">
    <source>
        <dbReference type="Pfam" id="PF03865"/>
    </source>
</evidence>
<dbReference type="Proteomes" id="UP000587070">
    <property type="component" value="Unassembled WGS sequence"/>
</dbReference>
<dbReference type="InterPro" id="IPR051544">
    <property type="entry name" value="TPS_OM_transporter"/>
</dbReference>
<dbReference type="AlphaFoldDB" id="A0A840GCF0"/>
<name>A0A840GCF0_RHOTE</name>
<evidence type="ECO:0000259" key="6">
    <source>
        <dbReference type="Pfam" id="PF08479"/>
    </source>
</evidence>
<dbReference type="GO" id="GO:0046819">
    <property type="term" value="P:protein secretion by the type V secretion system"/>
    <property type="evidence" value="ECO:0007669"/>
    <property type="project" value="TreeGrafter"/>
</dbReference>
<evidence type="ECO:0000256" key="4">
    <source>
        <dbReference type="SAM" id="SignalP"/>
    </source>
</evidence>
<keyword evidence="1" id="KW-0472">Membrane</keyword>
<evidence type="ECO:0000256" key="3">
    <source>
        <dbReference type="ARBA" id="ARBA00023237"/>
    </source>
</evidence>
<dbReference type="Gene3D" id="3.10.20.310">
    <property type="entry name" value="membrane protein fhac"/>
    <property type="match status" value="1"/>
</dbReference>
<keyword evidence="1" id="KW-1134">Transmembrane beta strand</keyword>
<keyword evidence="4" id="KW-0732">Signal</keyword>
<keyword evidence="2" id="KW-0812">Transmembrane</keyword>
<feature type="domain" description="Polypeptide-transport-associated ShlB-type" evidence="6">
    <location>
        <begin position="38"/>
        <end position="113"/>
    </location>
</feature>
<dbReference type="PANTHER" id="PTHR34597:SF6">
    <property type="entry name" value="BLR6126 PROTEIN"/>
    <property type="match status" value="1"/>
</dbReference>
<dbReference type="Gene3D" id="2.40.160.50">
    <property type="entry name" value="membrane protein fhac: a member of the omp85/tpsb transporter family"/>
    <property type="match status" value="1"/>
</dbReference>
<dbReference type="GO" id="GO:0008320">
    <property type="term" value="F:protein transmembrane transporter activity"/>
    <property type="evidence" value="ECO:0007669"/>
    <property type="project" value="TreeGrafter"/>
</dbReference>
<dbReference type="Pfam" id="PF08479">
    <property type="entry name" value="POTRA_2"/>
    <property type="match status" value="1"/>
</dbReference>
<reference evidence="7 8" key="1">
    <citation type="submission" date="2020-08" db="EMBL/GenBank/DDBJ databases">
        <title>Genome sequencing of Purple Non-Sulfur Bacteria from various extreme environments.</title>
        <authorList>
            <person name="Mayer M."/>
        </authorList>
    </citation>
    <scope>NUCLEOTIDE SEQUENCE [LARGE SCALE GENOMIC DNA]</scope>
    <source>
        <strain evidence="7 8">2761</strain>
    </source>
</reference>
<dbReference type="InterPro" id="IPR005565">
    <property type="entry name" value="Hemolysn_activator_HlyB_C"/>
</dbReference>
<dbReference type="EMBL" id="JACIGE010000010">
    <property type="protein sequence ID" value="MBB4248328.1"/>
    <property type="molecule type" value="Genomic_DNA"/>
</dbReference>
<comment type="caution">
    <text evidence="7">The sequence shown here is derived from an EMBL/GenBank/DDBJ whole genome shotgun (WGS) entry which is preliminary data.</text>
</comment>
<keyword evidence="8" id="KW-1185">Reference proteome</keyword>
<dbReference type="GO" id="GO:0098046">
    <property type="term" value="C:type V protein secretion system complex"/>
    <property type="evidence" value="ECO:0007669"/>
    <property type="project" value="TreeGrafter"/>
</dbReference>
<dbReference type="PANTHER" id="PTHR34597">
    <property type="entry name" value="SLR1661 PROTEIN"/>
    <property type="match status" value="1"/>
</dbReference>
<feature type="chain" id="PRO_5033059053" evidence="4">
    <location>
        <begin position="26"/>
        <end position="535"/>
    </location>
</feature>
<keyword evidence="3" id="KW-0998">Cell outer membrane</keyword>
<evidence type="ECO:0000313" key="7">
    <source>
        <dbReference type="EMBL" id="MBB4248328.1"/>
    </source>
</evidence>
<dbReference type="Pfam" id="PF03865">
    <property type="entry name" value="ShlB"/>
    <property type="match status" value="1"/>
</dbReference>
<dbReference type="RefSeq" id="WP_184415180.1">
    <property type="nucleotide sequence ID" value="NZ_JACIGE010000010.1"/>
</dbReference>
<proteinExistence type="predicted"/>
<dbReference type="InterPro" id="IPR013686">
    <property type="entry name" value="Polypept-transport_assoc_ShlB"/>
</dbReference>
<evidence type="ECO:0000256" key="1">
    <source>
        <dbReference type="ARBA" id="ARBA00022452"/>
    </source>
</evidence>